<dbReference type="InterPro" id="IPR005913">
    <property type="entry name" value="dTDP_dehydrorham_reduct"/>
</dbReference>
<evidence type="ECO:0000313" key="8">
    <source>
        <dbReference type="EMBL" id="MBB3021662.1"/>
    </source>
</evidence>
<dbReference type="Proteomes" id="UP000532010">
    <property type="component" value="Unassembled WGS sequence"/>
</dbReference>
<dbReference type="Pfam" id="PF04321">
    <property type="entry name" value="RmlD_sub_bind"/>
    <property type="match status" value="1"/>
</dbReference>
<name>A0A7W4VRR2_9HYPH</name>
<comment type="cofactor">
    <cofactor evidence="6">
        <name>Mg(2+)</name>
        <dbReference type="ChEBI" id="CHEBI:18420"/>
    </cofactor>
    <text evidence="6">Binds 1 Mg(2+) ion per monomer.</text>
</comment>
<comment type="similarity">
    <text evidence="2 6">Belongs to the dTDP-4-dehydrorhamnose reductase family.</text>
</comment>
<keyword evidence="6" id="KW-0521">NADP</keyword>
<dbReference type="PANTHER" id="PTHR10491:SF4">
    <property type="entry name" value="METHIONINE ADENOSYLTRANSFERASE 2 SUBUNIT BETA"/>
    <property type="match status" value="1"/>
</dbReference>
<evidence type="ECO:0000259" key="7">
    <source>
        <dbReference type="Pfam" id="PF04321"/>
    </source>
</evidence>
<dbReference type="GO" id="GO:0019305">
    <property type="term" value="P:dTDP-rhamnose biosynthetic process"/>
    <property type="evidence" value="ECO:0007669"/>
    <property type="project" value="UniProtKB-UniPathway"/>
</dbReference>
<organism evidence="8 9">
    <name type="scientific">Microvirga lupini</name>
    <dbReference type="NCBI Taxonomy" id="420324"/>
    <lineage>
        <taxon>Bacteria</taxon>
        <taxon>Pseudomonadati</taxon>
        <taxon>Pseudomonadota</taxon>
        <taxon>Alphaproteobacteria</taxon>
        <taxon>Hyphomicrobiales</taxon>
        <taxon>Methylobacteriaceae</taxon>
        <taxon>Microvirga</taxon>
    </lineage>
</organism>
<gene>
    <name evidence="8" type="ORF">FHR70_004764</name>
</gene>
<comment type="function">
    <text evidence="6">Catalyzes the reduction of dTDP-6-deoxy-L-lyxo-4-hexulose to yield dTDP-L-rhamnose.</text>
</comment>
<dbReference type="CDD" id="cd05254">
    <property type="entry name" value="dTDP_HR_like_SDR_e"/>
    <property type="match status" value="1"/>
</dbReference>
<evidence type="ECO:0000256" key="3">
    <source>
        <dbReference type="ARBA" id="ARBA00012929"/>
    </source>
</evidence>
<protein>
    <recommendedName>
        <fullName evidence="4 6">dTDP-4-dehydrorhamnose reductase</fullName>
        <ecNumber evidence="3 6">1.1.1.133</ecNumber>
    </recommendedName>
</protein>
<dbReference type="EC" id="1.1.1.133" evidence="3 6"/>
<sequence length="305" mass="32509">MRIIVIGKEGQVARSLAERARAHGAQAVLVGRPKLDLADPSGIEDALIETGGDVIVNAAAYTAVDQAESVPELAEAINGIGAGVVAGTAAAMNVPLIHISTDYVFDGTADHPYREDDPVAPLGVYGASKLLGEEAVAAEAENYAILRTAWVYSPFGKNFVKTMLRLAGDRDEVGVVADQHGSPTSALDIADGIIAVSRNLLERPDDKNLRGLFHMAGTGFASWAEFATEIFTLSAHLGGPSAKVRPIAAADYPTPAKRPANSRLDCTRLKETHGVVLPHWRSSLEPCVKRLIEETRKEFLRGDVR</sequence>
<evidence type="ECO:0000256" key="5">
    <source>
        <dbReference type="ARBA" id="ARBA00048200"/>
    </source>
</evidence>
<dbReference type="InterPro" id="IPR036291">
    <property type="entry name" value="NAD(P)-bd_dom_sf"/>
</dbReference>
<dbReference type="PANTHER" id="PTHR10491">
    <property type="entry name" value="DTDP-4-DEHYDRORHAMNOSE REDUCTASE"/>
    <property type="match status" value="1"/>
</dbReference>
<dbReference type="Gene3D" id="3.90.25.10">
    <property type="entry name" value="UDP-galactose 4-epimerase, domain 1"/>
    <property type="match status" value="1"/>
</dbReference>
<comment type="catalytic activity">
    <reaction evidence="5 6">
        <text>dTDP-beta-L-rhamnose + NADP(+) = dTDP-4-dehydro-beta-L-rhamnose + NADPH + H(+)</text>
        <dbReference type="Rhea" id="RHEA:21796"/>
        <dbReference type="ChEBI" id="CHEBI:15378"/>
        <dbReference type="ChEBI" id="CHEBI:57510"/>
        <dbReference type="ChEBI" id="CHEBI:57783"/>
        <dbReference type="ChEBI" id="CHEBI:58349"/>
        <dbReference type="ChEBI" id="CHEBI:62830"/>
        <dbReference type="EC" id="1.1.1.133"/>
    </reaction>
</comment>
<dbReference type="Gene3D" id="3.40.50.720">
    <property type="entry name" value="NAD(P)-binding Rossmann-like Domain"/>
    <property type="match status" value="1"/>
</dbReference>
<evidence type="ECO:0000256" key="6">
    <source>
        <dbReference type="RuleBase" id="RU364082"/>
    </source>
</evidence>
<dbReference type="AlphaFoldDB" id="A0A7W4VRR2"/>
<dbReference type="NCBIfam" id="TIGR01214">
    <property type="entry name" value="rmlD"/>
    <property type="match status" value="1"/>
</dbReference>
<evidence type="ECO:0000256" key="1">
    <source>
        <dbReference type="ARBA" id="ARBA00004781"/>
    </source>
</evidence>
<feature type="domain" description="RmlD-like substrate binding" evidence="7">
    <location>
        <begin position="1"/>
        <end position="291"/>
    </location>
</feature>
<reference evidence="8 9" key="1">
    <citation type="submission" date="2020-08" db="EMBL/GenBank/DDBJ databases">
        <title>The Agave Microbiome: Exploring the role of microbial communities in plant adaptations to desert environments.</title>
        <authorList>
            <person name="Partida-Martinez L.P."/>
        </authorList>
    </citation>
    <scope>NUCLEOTIDE SEQUENCE [LARGE SCALE GENOMIC DNA]</scope>
    <source>
        <strain evidence="8 9">AT3.9</strain>
    </source>
</reference>
<evidence type="ECO:0000256" key="4">
    <source>
        <dbReference type="ARBA" id="ARBA00017099"/>
    </source>
</evidence>
<dbReference type="EMBL" id="JACHWB010000012">
    <property type="protein sequence ID" value="MBB3021662.1"/>
    <property type="molecule type" value="Genomic_DNA"/>
</dbReference>
<keyword evidence="9" id="KW-1185">Reference proteome</keyword>
<dbReference type="SUPFAM" id="SSF51735">
    <property type="entry name" value="NAD(P)-binding Rossmann-fold domains"/>
    <property type="match status" value="1"/>
</dbReference>
<comment type="pathway">
    <text evidence="1 6">Carbohydrate biosynthesis; dTDP-L-rhamnose biosynthesis.</text>
</comment>
<dbReference type="RefSeq" id="WP_183454710.1">
    <property type="nucleotide sequence ID" value="NZ_JACHWB010000012.1"/>
</dbReference>
<proteinExistence type="inferred from homology"/>
<evidence type="ECO:0000256" key="2">
    <source>
        <dbReference type="ARBA" id="ARBA00010944"/>
    </source>
</evidence>
<dbReference type="GO" id="GO:0008831">
    <property type="term" value="F:dTDP-4-dehydrorhamnose reductase activity"/>
    <property type="evidence" value="ECO:0007669"/>
    <property type="project" value="UniProtKB-EC"/>
</dbReference>
<dbReference type="InterPro" id="IPR029903">
    <property type="entry name" value="RmlD-like-bd"/>
</dbReference>
<dbReference type="UniPathway" id="UPA00124"/>
<evidence type="ECO:0000313" key="9">
    <source>
        <dbReference type="Proteomes" id="UP000532010"/>
    </source>
</evidence>
<keyword evidence="6 8" id="KW-0560">Oxidoreductase</keyword>
<accession>A0A7W4VRR2</accession>
<comment type="caution">
    <text evidence="8">The sequence shown here is derived from an EMBL/GenBank/DDBJ whole genome shotgun (WGS) entry which is preliminary data.</text>
</comment>